<evidence type="ECO:0000313" key="1">
    <source>
        <dbReference type="EMBL" id="CAA2968486.1"/>
    </source>
</evidence>
<reference evidence="1 2" key="1">
    <citation type="submission" date="2019-12" db="EMBL/GenBank/DDBJ databases">
        <authorList>
            <person name="Alioto T."/>
            <person name="Alioto T."/>
            <person name="Gomez Garrido J."/>
        </authorList>
    </citation>
    <scope>NUCLEOTIDE SEQUENCE [LARGE SCALE GENOMIC DNA]</scope>
</reference>
<dbReference type="AlphaFoldDB" id="A0A8S0QNP2"/>
<name>A0A8S0QNP2_OLEEU</name>
<accession>A0A8S0QNP2</accession>
<dbReference type="Proteomes" id="UP000594638">
    <property type="component" value="Unassembled WGS sequence"/>
</dbReference>
<comment type="caution">
    <text evidence="1">The sequence shown here is derived from an EMBL/GenBank/DDBJ whole genome shotgun (WGS) entry which is preliminary data.</text>
</comment>
<gene>
    <name evidence="1" type="ORF">OLEA9_A067651</name>
</gene>
<dbReference type="EMBL" id="CACTIH010001910">
    <property type="protein sequence ID" value="CAA2968486.1"/>
    <property type="molecule type" value="Genomic_DNA"/>
</dbReference>
<sequence length="61" mass="6907">MVLHTIIAHDIGTVCIYRCKGARCAVMSIGHTATLEDERYWSPGVVYIERVSGRRERRGSE</sequence>
<organism evidence="1 2">
    <name type="scientific">Olea europaea subsp. europaea</name>
    <dbReference type="NCBI Taxonomy" id="158383"/>
    <lineage>
        <taxon>Eukaryota</taxon>
        <taxon>Viridiplantae</taxon>
        <taxon>Streptophyta</taxon>
        <taxon>Embryophyta</taxon>
        <taxon>Tracheophyta</taxon>
        <taxon>Spermatophyta</taxon>
        <taxon>Magnoliopsida</taxon>
        <taxon>eudicotyledons</taxon>
        <taxon>Gunneridae</taxon>
        <taxon>Pentapetalae</taxon>
        <taxon>asterids</taxon>
        <taxon>lamiids</taxon>
        <taxon>Lamiales</taxon>
        <taxon>Oleaceae</taxon>
        <taxon>Oleeae</taxon>
        <taxon>Olea</taxon>
    </lineage>
</organism>
<protein>
    <submittedName>
        <fullName evidence="1">Uncharacterized protein</fullName>
    </submittedName>
</protein>
<evidence type="ECO:0000313" key="2">
    <source>
        <dbReference type="Proteomes" id="UP000594638"/>
    </source>
</evidence>
<dbReference type="Gramene" id="OE9A067651T1">
    <property type="protein sequence ID" value="OE9A067651C1"/>
    <property type="gene ID" value="OE9A067651"/>
</dbReference>
<keyword evidence="2" id="KW-1185">Reference proteome</keyword>
<proteinExistence type="predicted"/>